<keyword evidence="1" id="KW-1133">Transmembrane helix</keyword>
<evidence type="ECO:0000313" key="4">
    <source>
        <dbReference type="Proteomes" id="UP000294071"/>
    </source>
</evidence>
<keyword evidence="1" id="KW-0812">Transmembrane</keyword>
<dbReference type="InterPro" id="IPR012867">
    <property type="entry name" value="DUF1648"/>
</dbReference>
<feature type="transmembrane region" description="Helical" evidence="1">
    <location>
        <begin position="135"/>
        <end position="156"/>
    </location>
</feature>
<evidence type="ECO:0000313" key="3">
    <source>
        <dbReference type="EMBL" id="RYB94403.1"/>
    </source>
</evidence>
<keyword evidence="1" id="KW-0472">Membrane</keyword>
<organism evidence="3 4">
    <name type="scientific">Nocardioides oleivorans</name>
    <dbReference type="NCBI Taxonomy" id="273676"/>
    <lineage>
        <taxon>Bacteria</taxon>
        <taxon>Bacillati</taxon>
        <taxon>Actinomycetota</taxon>
        <taxon>Actinomycetes</taxon>
        <taxon>Propionibacteriales</taxon>
        <taxon>Nocardioidaceae</taxon>
        <taxon>Nocardioides</taxon>
    </lineage>
</organism>
<name>A0A4Q2S2S1_9ACTN</name>
<accession>A0A4Q2S2S1</accession>
<dbReference type="Proteomes" id="UP000294071">
    <property type="component" value="Unassembled WGS sequence"/>
</dbReference>
<dbReference type="Pfam" id="PF07853">
    <property type="entry name" value="DUF1648"/>
    <property type="match status" value="1"/>
</dbReference>
<evidence type="ECO:0000259" key="2">
    <source>
        <dbReference type="Pfam" id="PF07853"/>
    </source>
</evidence>
<comment type="caution">
    <text evidence="3">The sequence shown here is derived from an EMBL/GenBank/DDBJ whole genome shotgun (WGS) entry which is preliminary data.</text>
</comment>
<protein>
    <submittedName>
        <fullName evidence="3">DUF1648 domain-containing protein</fullName>
    </submittedName>
</protein>
<keyword evidence="4" id="KW-1185">Reference proteome</keyword>
<dbReference type="OrthoDB" id="4869080at2"/>
<feature type="transmembrane region" description="Helical" evidence="1">
    <location>
        <begin position="109"/>
        <end position="129"/>
    </location>
</feature>
<sequence>MRSGRLALLVTTTAYVVALVWSVAVLPERVAAHFDASGRVDAWSSRTSFLLLWVVVGLVVVVGVPVLTRLALRGDGTWVNMPQASKDHWFAPARRDEFRVRFQDDMEGFVALTTVLLLVLLGLTTWVGATGREDLPWWVFAVAIGAYLAVTALWVVRLLRAYRPPPDA</sequence>
<reference evidence="3 4" key="1">
    <citation type="submission" date="2019-01" db="EMBL/GenBank/DDBJ databases">
        <title>Novel species of Nocardioides.</title>
        <authorList>
            <person name="Liu Q."/>
            <person name="Xin Y.-H."/>
        </authorList>
    </citation>
    <scope>NUCLEOTIDE SEQUENCE [LARGE SCALE GENOMIC DNA]</scope>
    <source>
        <strain evidence="3 4">CGMCC 4.6882</strain>
    </source>
</reference>
<proteinExistence type="predicted"/>
<dbReference type="AlphaFoldDB" id="A0A4Q2S2S1"/>
<dbReference type="RefSeq" id="WP_129399754.1">
    <property type="nucleotide sequence ID" value="NZ_SDWT01000001.1"/>
</dbReference>
<dbReference type="EMBL" id="SDWT01000001">
    <property type="protein sequence ID" value="RYB94403.1"/>
    <property type="molecule type" value="Genomic_DNA"/>
</dbReference>
<evidence type="ECO:0000256" key="1">
    <source>
        <dbReference type="SAM" id="Phobius"/>
    </source>
</evidence>
<gene>
    <name evidence="3" type="ORF">EUA93_08630</name>
</gene>
<feature type="domain" description="DUF1648" evidence="2">
    <location>
        <begin position="14"/>
        <end position="56"/>
    </location>
</feature>
<feature type="transmembrane region" description="Helical" evidence="1">
    <location>
        <begin position="51"/>
        <end position="72"/>
    </location>
</feature>